<name>A0A5C1AEQ3_9BACT</name>
<dbReference type="Proteomes" id="UP000324974">
    <property type="component" value="Chromosome"/>
</dbReference>
<reference evidence="2" key="1">
    <citation type="submission" date="2019-08" db="EMBL/GenBank/DDBJ databases">
        <title>Limnoglobus roseus gen. nov., sp. nov., a novel freshwater planctomycete with a giant genome from the family Gemmataceae.</title>
        <authorList>
            <person name="Kulichevskaya I.S."/>
            <person name="Naumoff D.G."/>
            <person name="Miroshnikov K."/>
            <person name="Ivanova A."/>
            <person name="Philippov D.A."/>
            <person name="Hakobyan A."/>
            <person name="Rijpstra I.C."/>
            <person name="Sinninghe Damste J.S."/>
            <person name="Liesack W."/>
            <person name="Dedysh S.N."/>
        </authorList>
    </citation>
    <scope>NUCLEOTIDE SEQUENCE [LARGE SCALE GENOMIC DNA]</scope>
    <source>
        <strain evidence="2">PX52</strain>
    </source>
</reference>
<proteinExistence type="predicted"/>
<dbReference type="KEGG" id="lrs:PX52LOC_03112"/>
<sequence>MTGDPVSVFVVERQNWQRVLGGYGRRPGSVRVATFQDAGSANRLALWHESQARAVINPFARMASGNGHDETPFAGRLRNPWNATRLSEEALVEALTSHGIRPPTLGTGSGRAWDVWWVESRPNWSLEQRTTVWNHLTKMRFYAVTEEPETPCVYAVLQLRWDYSRPSWGTTDMEGGTLVAVHRTRGRAEADALCRTQELVACPWQVTPFEMNERTFPDREFYAQPPLPSAHPQVAIYTDENYYHVGEVPLFEVHEVPCEPNVGDKACLVSRTAFTQPLGGRPDLVADGTFPVRLFPDEESARAWCAMREVEHRREFPVAWYSRCFEDMWGDDTARSDVNALLELCDLPPLPPPNPAADFLSIDFRYWWYEHGHRVTPDQCQLFWDHFHRDECFFSRQWVTIRATQ</sequence>
<evidence type="ECO:0000313" key="2">
    <source>
        <dbReference type="Proteomes" id="UP000324974"/>
    </source>
</evidence>
<dbReference type="AlphaFoldDB" id="A0A5C1AEQ3"/>
<gene>
    <name evidence="1" type="ORF">PX52LOC_03112</name>
</gene>
<keyword evidence="2" id="KW-1185">Reference proteome</keyword>
<protein>
    <submittedName>
        <fullName evidence="1">Uncharacterized protein</fullName>
    </submittedName>
</protein>
<accession>A0A5C1AEQ3</accession>
<evidence type="ECO:0000313" key="1">
    <source>
        <dbReference type="EMBL" id="QEL16172.1"/>
    </source>
</evidence>
<dbReference type="EMBL" id="CP042425">
    <property type="protein sequence ID" value="QEL16172.1"/>
    <property type="molecule type" value="Genomic_DNA"/>
</dbReference>
<organism evidence="1 2">
    <name type="scientific">Limnoglobus roseus</name>
    <dbReference type="NCBI Taxonomy" id="2598579"/>
    <lineage>
        <taxon>Bacteria</taxon>
        <taxon>Pseudomonadati</taxon>
        <taxon>Planctomycetota</taxon>
        <taxon>Planctomycetia</taxon>
        <taxon>Gemmatales</taxon>
        <taxon>Gemmataceae</taxon>
        <taxon>Limnoglobus</taxon>
    </lineage>
</organism>